<dbReference type="Gene3D" id="3.30.710.10">
    <property type="entry name" value="Potassium Channel Kv1.1, Chain A"/>
    <property type="match status" value="1"/>
</dbReference>
<name>A0A9N8ZPK0_9GLOM</name>
<feature type="domain" description="BTB" evidence="1">
    <location>
        <begin position="43"/>
        <end position="116"/>
    </location>
</feature>
<sequence>MDSNLETLSRLSLDLLDFLQNNDHECLTLIADSFPEYYSRKEFDVTLRIGHLPDVEEFYCNSDVLTSQSQYFRTALSHNYITKDGGSIIIEEPMVTPNAFRMLLRLLYKNEVDLNTLDGTLFIDLIKAAEHFGLNDIRDRLKHQMIECEPSWLEKNFVKIINSIFIDDNDEIIEAIQHQLIHKISANPSYLLKADDLGNLKETSFSMILSDIRFFMNQGIAWDILILWGIRQNQTLKQDIPLWSFGDWTLLKDAVKNIISFIKFDRISRNDFYGKIVPFSKIIPQNMSSRALQHYLDKDVRSRYNDIFRRVFLDDSTLINHYHADFILKWIDNRLRNSQSLKKRRTIKRLFTFQKFNTKLLKQKQPFSAPRKFNLIYRITSQQCTENSVKNYKEHCINRPNTLVLAKVQGSNTIIGGFSPNGLDIDFLSLCAPAIDNSFLFCFTNGEPNTDSIVSRMKNGNNINIYDIDNSSNSCFWVGPKFGIKDLIIDINTMKCICQPQYYNSIYTGKEFNIDECEIIQINNC</sequence>
<dbReference type="SMART" id="SM00225">
    <property type="entry name" value="BTB"/>
    <property type="match status" value="1"/>
</dbReference>
<dbReference type="AlphaFoldDB" id="A0A9N8ZPK0"/>
<dbReference type="Pfam" id="PF00651">
    <property type="entry name" value="BTB"/>
    <property type="match status" value="1"/>
</dbReference>
<organism evidence="2 3">
    <name type="scientific">Cetraspora pellucida</name>
    <dbReference type="NCBI Taxonomy" id="1433469"/>
    <lineage>
        <taxon>Eukaryota</taxon>
        <taxon>Fungi</taxon>
        <taxon>Fungi incertae sedis</taxon>
        <taxon>Mucoromycota</taxon>
        <taxon>Glomeromycotina</taxon>
        <taxon>Glomeromycetes</taxon>
        <taxon>Diversisporales</taxon>
        <taxon>Gigasporaceae</taxon>
        <taxon>Cetraspora</taxon>
    </lineage>
</organism>
<keyword evidence="3" id="KW-1185">Reference proteome</keyword>
<dbReference type="Proteomes" id="UP000789759">
    <property type="component" value="Unassembled WGS sequence"/>
</dbReference>
<dbReference type="InterPro" id="IPR011333">
    <property type="entry name" value="SKP1/BTB/POZ_sf"/>
</dbReference>
<dbReference type="CDD" id="cd18186">
    <property type="entry name" value="BTB_POZ_ZBTB_KLHL-like"/>
    <property type="match status" value="1"/>
</dbReference>
<gene>
    <name evidence="2" type="ORF">CPELLU_LOCUS2518</name>
</gene>
<accession>A0A9N8ZPK0</accession>
<evidence type="ECO:0000259" key="1">
    <source>
        <dbReference type="PROSITE" id="PS50097"/>
    </source>
</evidence>
<proteinExistence type="predicted"/>
<evidence type="ECO:0000313" key="2">
    <source>
        <dbReference type="EMBL" id="CAG8502500.1"/>
    </source>
</evidence>
<dbReference type="PROSITE" id="PS50097">
    <property type="entry name" value="BTB"/>
    <property type="match status" value="1"/>
</dbReference>
<comment type="caution">
    <text evidence="2">The sequence shown here is derived from an EMBL/GenBank/DDBJ whole genome shotgun (WGS) entry which is preliminary data.</text>
</comment>
<reference evidence="2" key="1">
    <citation type="submission" date="2021-06" db="EMBL/GenBank/DDBJ databases">
        <authorList>
            <person name="Kallberg Y."/>
            <person name="Tangrot J."/>
            <person name="Rosling A."/>
        </authorList>
    </citation>
    <scope>NUCLEOTIDE SEQUENCE</scope>
    <source>
        <strain evidence="2">FL966</strain>
    </source>
</reference>
<protein>
    <submittedName>
        <fullName evidence="2">9799_t:CDS:1</fullName>
    </submittedName>
</protein>
<dbReference type="OrthoDB" id="2378754at2759"/>
<dbReference type="InterPro" id="IPR000210">
    <property type="entry name" value="BTB/POZ_dom"/>
</dbReference>
<dbReference type="EMBL" id="CAJVQA010001103">
    <property type="protein sequence ID" value="CAG8502500.1"/>
    <property type="molecule type" value="Genomic_DNA"/>
</dbReference>
<evidence type="ECO:0000313" key="3">
    <source>
        <dbReference type="Proteomes" id="UP000789759"/>
    </source>
</evidence>
<dbReference type="SUPFAM" id="SSF54695">
    <property type="entry name" value="POZ domain"/>
    <property type="match status" value="1"/>
</dbReference>